<sequence length="298" mass="33712">MSERDTTADERLSEHARYLATVLAERVVDRDADPTSTDLETAAHLWLMGSYRQSTKLRPMEDVDFLVSLDEDGDEHTGEILRRVRNLYVHEDLVDNAPRASVRIQFHDNQVDVMPVFHDDEQADVMPVDRCSHATTVGGPHRDRFRQLVRLAKYLLASGTPATSCPAEHDEQSDRRPRQVVIELWLLLLAAEAPEGEILDRECSHSAWRVVDPHVRCTAQSDAVVLHVPQLTDEELARAWRVARERYQQTLDKVRLLERSSLGAARSRSARQRTSPRAVQEVFKRVSGGGTESRAPAG</sequence>
<name>A0A3E0I9I1_9PSEU</name>
<feature type="compositionally biased region" description="Low complexity" evidence="1">
    <location>
        <begin position="265"/>
        <end position="278"/>
    </location>
</feature>
<feature type="region of interest" description="Disordered" evidence="1">
    <location>
        <begin position="265"/>
        <end position="298"/>
    </location>
</feature>
<dbReference type="Proteomes" id="UP000256269">
    <property type="component" value="Unassembled WGS sequence"/>
</dbReference>
<dbReference type="AlphaFoldDB" id="A0A3E0I9I1"/>
<dbReference type="OrthoDB" id="2082416at2"/>
<dbReference type="RefSeq" id="WP_116172185.1">
    <property type="nucleotide sequence ID" value="NZ_CP144375.1"/>
</dbReference>
<accession>A0A3E0I9I1</accession>
<dbReference type="InterPro" id="IPR043519">
    <property type="entry name" value="NT_sf"/>
</dbReference>
<evidence type="ECO:0000256" key="1">
    <source>
        <dbReference type="SAM" id="MobiDB-lite"/>
    </source>
</evidence>
<keyword evidence="3" id="KW-1185">Reference proteome</keyword>
<reference evidence="2 3" key="1">
    <citation type="submission" date="2018-08" db="EMBL/GenBank/DDBJ databases">
        <title>Genomic Encyclopedia of Archaeal and Bacterial Type Strains, Phase II (KMG-II): from individual species to whole genera.</title>
        <authorList>
            <person name="Goeker M."/>
        </authorList>
    </citation>
    <scope>NUCLEOTIDE SEQUENCE [LARGE SCALE GENOMIC DNA]</scope>
    <source>
        <strain evidence="2 3">DSM 45791</strain>
    </source>
</reference>
<protein>
    <submittedName>
        <fullName evidence="2">Uncharacterized protein</fullName>
    </submittedName>
</protein>
<organism evidence="2 3">
    <name type="scientific">Kutzneria buriramensis</name>
    <dbReference type="NCBI Taxonomy" id="1045776"/>
    <lineage>
        <taxon>Bacteria</taxon>
        <taxon>Bacillati</taxon>
        <taxon>Actinomycetota</taxon>
        <taxon>Actinomycetes</taxon>
        <taxon>Pseudonocardiales</taxon>
        <taxon>Pseudonocardiaceae</taxon>
        <taxon>Kutzneria</taxon>
    </lineage>
</organism>
<dbReference type="Gene3D" id="3.30.460.10">
    <property type="entry name" value="Beta Polymerase, domain 2"/>
    <property type="match status" value="1"/>
</dbReference>
<gene>
    <name evidence="2" type="ORF">BCF44_101233</name>
</gene>
<dbReference type="EMBL" id="QUNO01000001">
    <property type="protein sequence ID" value="REH55216.1"/>
    <property type="molecule type" value="Genomic_DNA"/>
</dbReference>
<evidence type="ECO:0000313" key="3">
    <source>
        <dbReference type="Proteomes" id="UP000256269"/>
    </source>
</evidence>
<dbReference type="SUPFAM" id="SSF81301">
    <property type="entry name" value="Nucleotidyltransferase"/>
    <property type="match status" value="1"/>
</dbReference>
<comment type="caution">
    <text evidence="2">The sequence shown here is derived from an EMBL/GenBank/DDBJ whole genome shotgun (WGS) entry which is preliminary data.</text>
</comment>
<proteinExistence type="predicted"/>
<evidence type="ECO:0000313" key="2">
    <source>
        <dbReference type="EMBL" id="REH55216.1"/>
    </source>
</evidence>